<evidence type="ECO:0000313" key="1">
    <source>
        <dbReference type="EMBL" id="KIM72588.1"/>
    </source>
</evidence>
<evidence type="ECO:0000313" key="2">
    <source>
        <dbReference type="Proteomes" id="UP000054166"/>
    </source>
</evidence>
<dbReference type="InParanoid" id="A0A0C3AFP1"/>
<accession>A0A0C3AFP1</accession>
<dbReference type="AlphaFoldDB" id="A0A0C3AFP1"/>
<dbReference type="EMBL" id="KN833120">
    <property type="protein sequence ID" value="KIM72588.1"/>
    <property type="molecule type" value="Genomic_DNA"/>
</dbReference>
<proteinExistence type="predicted"/>
<dbReference type="Proteomes" id="UP000054166">
    <property type="component" value="Unassembled WGS sequence"/>
</dbReference>
<keyword evidence="2" id="KW-1185">Reference proteome</keyword>
<gene>
    <name evidence="1" type="ORF">PILCRDRAFT_15995</name>
</gene>
<organism evidence="1 2">
    <name type="scientific">Piloderma croceum (strain F 1598)</name>
    <dbReference type="NCBI Taxonomy" id="765440"/>
    <lineage>
        <taxon>Eukaryota</taxon>
        <taxon>Fungi</taxon>
        <taxon>Dikarya</taxon>
        <taxon>Basidiomycota</taxon>
        <taxon>Agaricomycotina</taxon>
        <taxon>Agaricomycetes</taxon>
        <taxon>Agaricomycetidae</taxon>
        <taxon>Atheliales</taxon>
        <taxon>Atheliaceae</taxon>
        <taxon>Piloderma</taxon>
    </lineage>
</organism>
<name>A0A0C3AFP1_PILCF</name>
<dbReference type="HOGENOM" id="CLU_2850525_0_0_1"/>
<protein>
    <submittedName>
        <fullName evidence="1">Uncharacterized protein</fullName>
    </submittedName>
</protein>
<reference evidence="2" key="2">
    <citation type="submission" date="2015-01" db="EMBL/GenBank/DDBJ databases">
        <title>Evolutionary Origins and Diversification of the Mycorrhizal Mutualists.</title>
        <authorList>
            <consortium name="DOE Joint Genome Institute"/>
            <consortium name="Mycorrhizal Genomics Consortium"/>
            <person name="Kohler A."/>
            <person name="Kuo A."/>
            <person name="Nagy L.G."/>
            <person name="Floudas D."/>
            <person name="Copeland A."/>
            <person name="Barry K.W."/>
            <person name="Cichocki N."/>
            <person name="Veneault-Fourrey C."/>
            <person name="LaButti K."/>
            <person name="Lindquist E.A."/>
            <person name="Lipzen A."/>
            <person name="Lundell T."/>
            <person name="Morin E."/>
            <person name="Murat C."/>
            <person name="Riley R."/>
            <person name="Ohm R."/>
            <person name="Sun H."/>
            <person name="Tunlid A."/>
            <person name="Henrissat B."/>
            <person name="Grigoriev I.V."/>
            <person name="Hibbett D.S."/>
            <person name="Martin F."/>
        </authorList>
    </citation>
    <scope>NUCLEOTIDE SEQUENCE [LARGE SCALE GENOMIC DNA]</scope>
    <source>
        <strain evidence="2">F 1598</strain>
    </source>
</reference>
<reference evidence="1 2" key="1">
    <citation type="submission" date="2014-04" db="EMBL/GenBank/DDBJ databases">
        <authorList>
            <consortium name="DOE Joint Genome Institute"/>
            <person name="Kuo A."/>
            <person name="Tarkka M."/>
            <person name="Buscot F."/>
            <person name="Kohler A."/>
            <person name="Nagy L.G."/>
            <person name="Floudas D."/>
            <person name="Copeland A."/>
            <person name="Barry K.W."/>
            <person name="Cichocki N."/>
            <person name="Veneault-Fourrey C."/>
            <person name="LaButti K."/>
            <person name="Lindquist E.A."/>
            <person name="Lipzen A."/>
            <person name="Lundell T."/>
            <person name="Morin E."/>
            <person name="Murat C."/>
            <person name="Sun H."/>
            <person name="Tunlid A."/>
            <person name="Henrissat B."/>
            <person name="Grigoriev I.V."/>
            <person name="Hibbett D.S."/>
            <person name="Martin F."/>
            <person name="Nordberg H.P."/>
            <person name="Cantor M.N."/>
            <person name="Hua S.X."/>
        </authorList>
    </citation>
    <scope>NUCLEOTIDE SEQUENCE [LARGE SCALE GENOMIC DNA]</scope>
    <source>
        <strain evidence="1 2">F 1598</strain>
    </source>
</reference>
<sequence length="65" mass="7011">MKRTSLYIQYVCSETSLISPNTGLPSHCSATSTPITLEVFNSRLQLNSSPLPGVPSTSMQLLKAL</sequence>